<accession>A0ABV3DK11</accession>
<evidence type="ECO:0000313" key="2">
    <source>
        <dbReference type="Proteomes" id="UP001551482"/>
    </source>
</evidence>
<reference evidence="1 2" key="1">
    <citation type="submission" date="2024-06" db="EMBL/GenBank/DDBJ databases">
        <title>The Natural Products Discovery Center: Release of the First 8490 Sequenced Strains for Exploring Actinobacteria Biosynthetic Diversity.</title>
        <authorList>
            <person name="Kalkreuter E."/>
            <person name="Kautsar S.A."/>
            <person name="Yang D."/>
            <person name="Bader C.D."/>
            <person name="Teijaro C.N."/>
            <person name="Fluegel L."/>
            <person name="Davis C.M."/>
            <person name="Simpson J.R."/>
            <person name="Lauterbach L."/>
            <person name="Steele A.D."/>
            <person name="Gui C."/>
            <person name="Meng S."/>
            <person name="Li G."/>
            <person name="Viehrig K."/>
            <person name="Ye F."/>
            <person name="Su P."/>
            <person name="Kiefer A.F."/>
            <person name="Nichols A."/>
            <person name="Cepeda A.J."/>
            <person name="Yan W."/>
            <person name="Fan B."/>
            <person name="Jiang Y."/>
            <person name="Adhikari A."/>
            <person name="Zheng C.-J."/>
            <person name="Schuster L."/>
            <person name="Cowan T.M."/>
            <person name="Smanski M.J."/>
            <person name="Chevrette M.G."/>
            <person name="De Carvalho L.P.S."/>
            <person name="Shen B."/>
        </authorList>
    </citation>
    <scope>NUCLEOTIDE SEQUENCE [LARGE SCALE GENOMIC DNA]</scope>
    <source>
        <strain evidence="1 2">NPDC048946</strain>
    </source>
</reference>
<sequence length="220" mass="24097">MNYTLRSIEIVRDGDGMTYDVLEDGEHRGCVIDERHAGLARGGWAAWTPRNPGNGRRDGVVGFYATAEEAADAILDTWPAPAGPKGETEPRAQWRAIHLRALPAGRRRAVAAHAARLHTEGGRTPASCWKAAIDADWSAQLDASPVPSEDEFVRCVSVLGGDVHDAPREQAGDPHMLPICRTGDMTNRGTRYRETGGELTCQHCIAQRDRRAERRARRAA</sequence>
<name>A0ABV3DK11_9ACTN</name>
<dbReference type="RefSeq" id="WP_358356335.1">
    <property type="nucleotide sequence ID" value="NZ_JBEZFP010000055.1"/>
</dbReference>
<keyword evidence="2" id="KW-1185">Reference proteome</keyword>
<organism evidence="1 2">
    <name type="scientific">Streptodolium elevatio</name>
    <dbReference type="NCBI Taxonomy" id="3157996"/>
    <lineage>
        <taxon>Bacteria</taxon>
        <taxon>Bacillati</taxon>
        <taxon>Actinomycetota</taxon>
        <taxon>Actinomycetes</taxon>
        <taxon>Kitasatosporales</taxon>
        <taxon>Streptomycetaceae</taxon>
        <taxon>Streptodolium</taxon>
    </lineage>
</organism>
<comment type="caution">
    <text evidence="1">The sequence shown here is derived from an EMBL/GenBank/DDBJ whole genome shotgun (WGS) entry which is preliminary data.</text>
</comment>
<gene>
    <name evidence="1" type="ORF">AB0C36_21540</name>
</gene>
<protein>
    <submittedName>
        <fullName evidence="1">Uncharacterized protein</fullName>
    </submittedName>
</protein>
<proteinExistence type="predicted"/>
<evidence type="ECO:0000313" key="1">
    <source>
        <dbReference type="EMBL" id="MEU8136085.1"/>
    </source>
</evidence>
<dbReference type="EMBL" id="JBEZFP010000055">
    <property type="protein sequence ID" value="MEU8136085.1"/>
    <property type="molecule type" value="Genomic_DNA"/>
</dbReference>
<dbReference type="Proteomes" id="UP001551482">
    <property type="component" value="Unassembled WGS sequence"/>
</dbReference>